<evidence type="ECO:0000256" key="3">
    <source>
        <dbReference type="ARBA" id="ARBA00022502"/>
    </source>
</evidence>
<feature type="domain" description="Glycosyl transferase family 1" evidence="8">
    <location>
        <begin position="204"/>
        <end position="341"/>
    </location>
</feature>
<dbReference type="InParanoid" id="Q239A9"/>
<protein>
    <recommendedName>
        <fullName evidence="2">phosphatidylinositol N-acetylglucosaminyltransferase</fullName>
        <ecNumber evidence="2">2.4.1.198</ecNumber>
    </recommendedName>
    <alternativeName>
        <fullName evidence="6">GlcNAc-PI synthesis protein</fullName>
    </alternativeName>
</protein>
<keyword evidence="7" id="KW-0472">Membrane</keyword>
<keyword evidence="3" id="KW-0337">GPI-anchor biosynthesis</keyword>
<dbReference type="OMA" id="SHFWMSG"/>
<dbReference type="Gene3D" id="3.40.50.2000">
    <property type="entry name" value="Glycogen Phosphorylase B"/>
    <property type="match status" value="2"/>
</dbReference>
<evidence type="ECO:0000256" key="6">
    <source>
        <dbReference type="ARBA" id="ARBA00032160"/>
    </source>
</evidence>
<proteinExistence type="predicted"/>
<evidence type="ECO:0000256" key="5">
    <source>
        <dbReference type="ARBA" id="ARBA00022679"/>
    </source>
</evidence>
<dbReference type="PANTHER" id="PTHR45871">
    <property type="entry name" value="N-ACETYLGLUCOSAMINYL-PHOSPHATIDYLINOSITOL BIOSYNTHETIC PROTEIN"/>
    <property type="match status" value="1"/>
</dbReference>
<organism evidence="10 11">
    <name type="scientific">Tetrahymena thermophila (strain SB210)</name>
    <dbReference type="NCBI Taxonomy" id="312017"/>
    <lineage>
        <taxon>Eukaryota</taxon>
        <taxon>Sar</taxon>
        <taxon>Alveolata</taxon>
        <taxon>Ciliophora</taxon>
        <taxon>Intramacronucleata</taxon>
        <taxon>Oligohymenophorea</taxon>
        <taxon>Hymenostomatida</taxon>
        <taxon>Tetrahymenina</taxon>
        <taxon>Tetrahymenidae</taxon>
        <taxon>Tetrahymena</taxon>
    </lineage>
</organism>
<keyword evidence="4" id="KW-0328">Glycosyltransferase</keyword>
<dbReference type="GeneID" id="7845787"/>
<dbReference type="KEGG" id="tet:TTHERM_00449060"/>
<dbReference type="AlphaFoldDB" id="Q239A9"/>
<dbReference type="GO" id="GO:0006506">
    <property type="term" value="P:GPI anchor biosynthetic process"/>
    <property type="evidence" value="ECO:0007669"/>
    <property type="project" value="UniProtKB-UniPathway"/>
</dbReference>
<keyword evidence="7" id="KW-0812">Transmembrane</keyword>
<dbReference type="GO" id="GO:0017176">
    <property type="term" value="F:phosphatidylinositol N-acetylglucosaminyltransferase activity"/>
    <property type="evidence" value="ECO:0007669"/>
    <property type="project" value="UniProtKB-EC"/>
</dbReference>
<name>Q239A9_TETTS</name>
<dbReference type="PANTHER" id="PTHR45871:SF1">
    <property type="entry name" value="PHOSPHATIDYLINOSITOL N-ACETYLGLUCOSAMINYLTRANSFERASE SUBUNIT A"/>
    <property type="match status" value="1"/>
</dbReference>
<dbReference type="RefSeq" id="XP_001013306.2">
    <property type="nucleotide sequence ID" value="XM_001013306.2"/>
</dbReference>
<dbReference type="Pfam" id="PF08288">
    <property type="entry name" value="PIGA"/>
    <property type="match status" value="1"/>
</dbReference>
<evidence type="ECO:0000313" key="11">
    <source>
        <dbReference type="Proteomes" id="UP000009168"/>
    </source>
</evidence>
<gene>
    <name evidence="10" type="ORF">TTHERM_00449060</name>
</gene>
<evidence type="ECO:0000256" key="7">
    <source>
        <dbReference type="SAM" id="Phobius"/>
    </source>
</evidence>
<dbReference type="InterPro" id="IPR013234">
    <property type="entry name" value="PIGA_GPI_anchor_biosynthesis"/>
</dbReference>
<evidence type="ECO:0000256" key="1">
    <source>
        <dbReference type="ARBA" id="ARBA00004687"/>
    </source>
</evidence>
<dbReference type="InterPro" id="IPR039507">
    <property type="entry name" value="PIG-A/GPI3"/>
</dbReference>
<evidence type="ECO:0000259" key="8">
    <source>
        <dbReference type="Pfam" id="PF00534"/>
    </source>
</evidence>
<dbReference type="HOGENOM" id="CLU_009583_19_0_1"/>
<keyword evidence="7" id="KW-1133">Transmembrane helix</keyword>
<dbReference type="Proteomes" id="UP000009168">
    <property type="component" value="Unassembled WGS sequence"/>
</dbReference>
<evidence type="ECO:0000259" key="9">
    <source>
        <dbReference type="Pfam" id="PF08288"/>
    </source>
</evidence>
<evidence type="ECO:0000256" key="4">
    <source>
        <dbReference type="ARBA" id="ARBA00022676"/>
    </source>
</evidence>
<reference evidence="11" key="1">
    <citation type="journal article" date="2006" name="PLoS Biol.">
        <title>Macronuclear genome sequence of the ciliate Tetrahymena thermophila, a model eukaryote.</title>
        <authorList>
            <person name="Eisen J.A."/>
            <person name="Coyne R.S."/>
            <person name="Wu M."/>
            <person name="Wu D."/>
            <person name="Thiagarajan M."/>
            <person name="Wortman J.R."/>
            <person name="Badger J.H."/>
            <person name="Ren Q."/>
            <person name="Amedeo P."/>
            <person name="Jones K.M."/>
            <person name="Tallon L.J."/>
            <person name="Delcher A.L."/>
            <person name="Salzberg S.L."/>
            <person name="Silva J.C."/>
            <person name="Haas B.J."/>
            <person name="Majoros W.H."/>
            <person name="Farzad M."/>
            <person name="Carlton J.M."/>
            <person name="Smith R.K. Jr."/>
            <person name="Garg J."/>
            <person name="Pearlman R.E."/>
            <person name="Karrer K.M."/>
            <person name="Sun L."/>
            <person name="Manning G."/>
            <person name="Elde N.C."/>
            <person name="Turkewitz A.P."/>
            <person name="Asai D.J."/>
            <person name="Wilkes D.E."/>
            <person name="Wang Y."/>
            <person name="Cai H."/>
            <person name="Collins K."/>
            <person name="Stewart B.A."/>
            <person name="Lee S.R."/>
            <person name="Wilamowska K."/>
            <person name="Weinberg Z."/>
            <person name="Ruzzo W.L."/>
            <person name="Wloga D."/>
            <person name="Gaertig J."/>
            <person name="Frankel J."/>
            <person name="Tsao C.-C."/>
            <person name="Gorovsky M.A."/>
            <person name="Keeling P.J."/>
            <person name="Waller R.F."/>
            <person name="Patron N.J."/>
            <person name="Cherry J.M."/>
            <person name="Stover N.A."/>
            <person name="Krieger C.J."/>
            <person name="del Toro C."/>
            <person name="Ryder H.F."/>
            <person name="Williamson S.C."/>
            <person name="Barbeau R.A."/>
            <person name="Hamilton E.P."/>
            <person name="Orias E."/>
        </authorList>
    </citation>
    <scope>NUCLEOTIDE SEQUENCE [LARGE SCALE GENOMIC DNA]</scope>
    <source>
        <strain evidence="11">SB210</strain>
    </source>
</reference>
<dbReference type="eggNOG" id="KOG1111">
    <property type="taxonomic scope" value="Eukaryota"/>
</dbReference>
<dbReference type="EC" id="2.4.1.198" evidence="2"/>
<dbReference type="GO" id="GO:0000506">
    <property type="term" value="C:glycosylphosphatidylinositol-N-acetylglucosaminyltransferase (GPI-GnT) complex"/>
    <property type="evidence" value="ECO:0007669"/>
    <property type="project" value="InterPro"/>
</dbReference>
<dbReference type="FunCoup" id="Q239A9">
    <property type="interactions" value="171"/>
</dbReference>
<feature type="domain" description="PIGA GPI anchor biosynthesis" evidence="9">
    <location>
        <begin position="51"/>
        <end position="139"/>
    </location>
</feature>
<dbReference type="UniPathway" id="UPA00196"/>
<evidence type="ECO:0000256" key="2">
    <source>
        <dbReference type="ARBA" id="ARBA00012420"/>
    </source>
</evidence>
<dbReference type="EMBL" id="GG662738">
    <property type="protein sequence ID" value="EAR93061.2"/>
    <property type="molecule type" value="Genomic_DNA"/>
</dbReference>
<keyword evidence="5" id="KW-0808">Transferase</keyword>
<comment type="pathway">
    <text evidence="1">Glycolipid biosynthesis; glycosylphosphatidylinositol-anchor biosynthesis.</text>
</comment>
<dbReference type="InterPro" id="IPR001296">
    <property type="entry name" value="Glyco_trans_1"/>
</dbReference>
<dbReference type="Pfam" id="PF00534">
    <property type="entry name" value="Glycos_transf_1"/>
    <property type="match status" value="1"/>
</dbReference>
<dbReference type="FunFam" id="3.40.50.2000:FF:000093">
    <property type="entry name" value="UDP-GlcNAc:PI a1-6 GlcNAc-transferase"/>
    <property type="match status" value="1"/>
</dbReference>
<dbReference type="SUPFAM" id="SSF53756">
    <property type="entry name" value="UDP-Glycosyltransferase/glycogen phosphorylase"/>
    <property type="match status" value="1"/>
</dbReference>
<evidence type="ECO:0000313" key="10">
    <source>
        <dbReference type="EMBL" id="EAR93061.2"/>
    </source>
</evidence>
<feature type="transmembrane region" description="Helical" evidence="7">
    <location>
        <begin position="399"/>
        <end position="421"/>
    </location>
</feature>
<keyword evidence="11" id="KW-1185">Reference proteome</keyword>
<dbReference type="OrthoDB" id="734129at2759"/>
<sequence>MEENQTKKEKFNICMCCDFFYPRLGGVEMHIFQLSLELIRLGHKVIIVTNTYGNRQGVRYITNGLKVYYTPMTPFTDQAIFPQIWGFLPLFRKILIRENIQIIHSHQTTSVLGLESILHSRTMGYKTVFTDHSLFGFSDAACIHVNKLLKFFLSDIDHAISVSHTSKENLTLRASFNPYDISVIPNAVDCSRFKPDPSKRYPLNTINIVCIQRLTFRKGVDLLIDVIPLVCKKFPEVHFIIGGDGPKRKPLEEMIQRCGLVGRVELLGSIPHKEVRNVLVKGHIFLNCSLTEAFCIAIVEAASSGLMVVSTNVGGVVEVLPKHMVQLADPKPESLVEKLEIAIPISKNVPAQAFHNEISDMYNWMSVAKRTEKVYEKVLKKPRPTIRERFQRYASSGPFAGIILLCIIVIDLIFFMFLQWWTPKDQIDRAIDFPHKKYSENREKYGDHNFHIQENKNQ</sequence>
<dbReference type="CDD" id="cd03796">
    <property type="entry name" value="GT4_PIG-A-like"/>
    <property type="match status" value="1"/>
</dbReference>
<dbReference type="STRING" id="312017.Q239A9"/>
<accession>Q239A9</accession>